<name>A0ABQ9W798_SAGOE</name>
<feature type="region of interest" description="Disordered" evidence="1">
    <location>
        <begin position="1"/>
        <end position="50"/>
    </location>
</feature>
<sequence length="127" mass="13982">MRNLCPDPRALPRAKSREYGRRQKPCACDGSKSDVAPGQGSAVQNGGKGDLLPAVVPVRRGCAEPAPGRQVFRGADFADRGEDHTHWPGNGRWVQNSSSGRASGGWWRWARRPPAALILRSRLRRSW</sequence>
<dbReference type="EMBL" id="JASSZA010000002">
    <property type="protein sequence ID" value="KAK2117506.1"/>
    <property type="molecule type" value="Genomic_DNA"/>
</dbReference>
<evidence type="ECO:0000256" key="1">
    <source>
        <dbReference type="SAM" id="MobiDB-lite"/>
    </source>
</evidence>
<protein>
    <submittedName>
        <fullName evidence="2">Uncharacterized protein</fullName>
    </submittedName>
</protein>
<organism evidence="2 3">
    <name type="scientific">Saguinus oedipus</name>
    <name type="common">Cotton-top tamarin</name>
    <name type="synonym">Oedipomidas oedipus</name>
    <dbReference type="NCBI Taxonomy" id="9490"/>
    <lineage>
        <taxon>Eukaryota</taxon>
        <taxon>Metazoa</taxon>
        <taxon>Chordata</taxon>
        <taxon>Craniata</taxon>
        <taxon>Vertebrata</taxon>
        <taxon>Euteleostomi</taxon>
        <taxon>Mammalia</taxon>
        <taxon>Eutheria</taxon>
        <taxon>Euarchontoglires</taxon>
        <taxon>Primates</taxon>
        <taxon>Haplorrhini</taxon>
        <taxon>Platyrrhini</taxon>
        <taxon>Cebidae</taxon>
        <taxon>Callitrichinae</taxon>
        <taxon>Saguinus</taxon>
    </lineage>
</organism>
<reference evidence="2 3" key="1">
    <citation type="submission" date="2023-05" db="EMBL/GenBank/DDBJ databases">
        <title>B98-5 Cell Line De Novo Hybrid Assembly: An Optical Mapping Approach.</title>
        <authorList>
            <person name="Kananen K."/>
            <person name="Auerbach J.A."/>
            <person name="Kautto E."/>
            <person name="Blachly J.S."/>
        </authorList>
    </citation>
    <scope>NUCLEOTIDE SEQUENCE [LARGE SCALE GENOMIC DNA]</scope>
    <source>
        <strain evidence="2">B95-8</strain>
        <tissue evidence="2">Cell line</tissue>
    </source>
</reference>
<evidence type="ECO:0000313" key="2">
    <source>
        <dbReference type="EMBL" id="KAK2117506.1"/>
    </source>
</evidence>
<keyword evidence="3" id="KW-1185">Reference proteome</keyword>
<proteinExistence type="predicted"/>
<gene>
    <name evidence="2" type="ORF">P7K49_004392</name>
</gene>
<feature type="compositionally biased region" description="Low complexity" evidence="1">
    <location>
        <begin position="97"/>
        <end position="106"/>
    </location>
</feature>
<comment type="caution">
    <text evidence="2">The sequence shown here is derived from an EMBL/GenBank/DDBJ whole genome shotgun (WGS) entry which is preliminary data.</text>
</comment>
<feature type="region of interest" description="Disordered" evidence="1">
    <location>
        <begin position="80"/>
        <end position="106"/>
    </location>
</feature>
<evidence type="ECO:0000313" key="3">
    <source>
        <dbReference type="Proteomes" id="UP001266305"/>
    </source>
</evidence>
<dbReference type="Proteomes" id="UP001266305">
    <property type="component" value="Unassembled WGS sequence"/>
</dbReference>
<accession>A0ABQ9W798</accession>